<comment type="similarity">
    <text evidence="1">Belongs to the glutaredoxin family.</text>
</comment>
<dbReference type="OrthoDB" id="61542at2157"/>
<dbReference type="InterPro" id="IPR012336">
    <property type="entry name" value="Thioredoxin-like_fold"/>
</dbReference>
<dbReference type="Pfam" id="PF13192">
    <property type="entry name" value="Thioredoxin_3"/>
    <property type="match status" value="1"/>
</dbReference>
<keyword evidence="5" id="KW-1185">Reference proteome</keyword>
<sequence>MSSKLVFKVYGLGCASCNKLFKDLNDAISDLKEAELKDYETEVLKVEDPKEIFKDVLNIPGLAINDEIMFEQEKPDKKQLIELIKEYLATEN</sequence>
<evidence type="ECO:0000256" key="1">
    <source>
        <dbReference type="ARBA" id="ARBA00007787"/>
    </source>
</evidence>
<keyword evidence="2" id="KW-0813">Transport</keyword>
<evidence type="ECO:0000259" key="3">
    <source>
        <dbReference type="Pfam" id="PF13192"/>
    </source>
</evidence>
<dbReference type="STRING" id="456320.Mvol_0984"/>
<dbReference type="KEGG" id="mvo:Mvol_0984"/>
<dbReference type="eggNOG" id="arCOG02713">
    <property type="taxonomic scope" value="Archaea"/>
</dbReference>
<gene>
    <name evidence="4" type="ordered locus">Mvol_0984</name>
</gene>
<proteinExistence type="inferred from homology"/>
<name>D7DU31_METV3</name>
<accession>D7DU31</accession>
<organism evidence="4 5">
    <name type="scientific">Methanococcus voltae (strain ATCC BAA-1334 / A3)</name>
    <dbReference type="NCBI Taxonomy" id="456320"/>
    <lineage>
        <taxon>Archaea</taxon>
        <taxon>Methanobacteriati</taxon>
        <taxon>Methanobacteriota</taxon>
        <taxon>Methanomada group</taxon>
        <taxon>Methanococci</taxon>
        <taxon>Methanococcales</taxon>
        <taxon>Methanococcaceae</taxon>
        <taxon>Methanococcus</taxon>
    </lineage>
</organism>
<dbReference type="Gene3D" id="3.40.30.10">
    <property type="entry name" value="Glutaredoxin"/>
    <property type="match status" value="1"/>
</dbReference>
<dbReference type="HOGENOM" id="CLU_2406423_0_0_2"/>
<dbReference type="InterPro" id="IPR005243">
    <property type="entry name" value="THIRX-like_proc"/>
</dbReference>
<evidence type="ECO:0000313" key="5">
    <source>
        <dbReference type="Proteomes" id="UP000007722"/>
    </source>
</evidence>
<dbReference type="AlphaFoldDB" id="D7DU31"/>
<dbReference type="EMBL" id="CP002057">
    <property type="protein sequence ID" value="ADI36641.1"/>
    <property type="molecule type" value="Genomic_DNA"/>
</dbReference>
<dbReference type="InParanoid" id="D7DU31"/>
<feature type="domain" description="Thioredoxin-like fold" evidence="3">
    <location>
        <begin position="7"/>
        <end position="85"/>
    </location>
</feature>
<protein>
    <recommendedName>
        <fullName evidence="3">Thioredoxin-like fold domain-containing protein</fullName>
    </recommendedName>
</protein>
<reference evidence="4 5" key="1">
    <citation type="submission" date="2010-05" db="EMBL/GenBank/DDBJ databases">
        <title>Complete sequence of Methanococcus voltae A3.</title>
        <authorList>
            <consortium name="US DOE Joint Genome Institute"/>
            <person name="Lucas S."/>
            <person name="Copeland A."/>
            <person name="Lapidus A."/>
            <person name="Cheng J.-F."/>
            <person name="Bruce D."/>
            <person name="Goodwin L."/>
            <person name="Pitluck S."/>
            <person name="Lowry S."/>
            <person name="Clum A."/>
            <person name="Land M."/>
            <person name="Hauser L."/>
            <person name="Kyrpides N."/>
            <person name="Mikhailova N."/>
            <person name="Whitman W.B."/>
            <person name="Woyke T."/>
        </authorList>
    </citation>
    <scope>NUCLEOTIDE SEQUENCE [LARGE SCALE GENOMIC DNA]</scope>
    <source>
        <strain evidence="5">ATCC BAA-1334 / A3</strain>
    </source>
</reference>
<dbReference type="InterPro" id="IPR036249">
    <property type="entry name" value="Thioredoxin-like_sf"/>
</dbReference>
<dbReference type="Proteomes" id="UP000007722">
    <property type="component" value="Chromosome"/>
</dbReference>
<evidence type="ECO:0000256" key="2">
    <source>
        <dbReference type="ARBA" id="ARBA00022982"/>
    </source>
</evidence>
<dbReference type="PANTHER" id="PTHR36450">
    <property type="entry name" value="THIOREDOXIN"/>
    <property type="match status" value="1"/>
</dbReference>
<evidence type="ECO:0000313" key="4">
    <source>
        <dbReference type="EMBL" id="ADI36641.1"/>
    </source>
</evidence>
<dbReference type="SUPFAM" id="SSF52833">
    <property type="entry name" value="Thioredoxin-like"/>
    <property type="match status" value="1"/>
</dbReference>
<keyword evidence="2" id="KW-0249">Electron transport</keyword>
<dbReference type="PANTHER" id="PTHR36450:SF1">
    <property type="entry name" value="THIOREDOXIN"/>
    <property type="match status" value="1"/>
</dbReference>